<dbReference type="GO" id="GO:0019634">
    <property type="term" value="P:organic phosphonate metabolic process"/>
    <property type="evidence" value="ECO:0007669"/>
    <property type="project" value="InterPro"/>
</dbReference>
<dbReference type="GO" id="GO:0061693">
    <property type="term" value="F:alpha-D-ribose 1-methylphosphonate 5-triphosphate synthase activity"/>
    <property type="evidence" value="ECO:0007669"/>
    <property type="project" value="UniProtKB-EC"/>
</dbReference>
<protein>
    <submittedName>
        <fullName evidence="1">Alpha-D-ribose 1-methylphosphonate 5-triphosphate synthase subunit PhnH</fullName>
        <ecNumber evidence="1">2.7.8.37</ecNumber>
    </submittedName>
</protein>
<gene>
    <name evidence="1" type="ORF">BKA15_001122</name>
</gene>
<comment type="caution">
    <text evidence="1">The sequence shown here is derived from an EMBL/GenBank/DDBJ whole genome shotgun (WGS) entry which is preliminary data.</text>
</comment>
<dbReference type="RefSeq" id="WP_179748783.1">
    <property type="nucleotide sequence ID" value="NZ_JACCBU010000001.1"/>
</dbReference>
<keyword evidence="2" id="KW-1185">Reference proteome</keyword>
<sequence length="218" mass="22550">MTLTTHPTPTAESADAAWPVLPALSASASQQVFRACLGALSRPGSLQRLPADELPAGVPAAALVPLALTDLMAPLAGLGRAAGLARRIATATGAQYVEPEQARFAVALDDDHEELSGLPVGSTWSPEFGALLSQRVEALRQAQGAALRQAQGAEAIELTLSGPGIKGTTMITVAGLSRDFFAARADLTAAFPTGIDLVLITDYRTMIGIPRTTRIEVG</sequence>
<dbReference type="EMBL" id="JACCBU010000001">
    <property type="protein sequence ID" value="NYE69793.1"/>
    <property type="molecule type" value="Genomic_DNA"/>
</dbReference>
<organism evidence="1 2">
    <name type="scientific">Microlunatus parietis</name>
    <dbReference type="NCBI Taxonomy" id="682979"/>
    <lineage>
        <taxon>Bacteria</taxon>
        <taxon>Bacillati</taxon>
        <taxon>Actinomycetota</taxon>
        <taxon>Actinomycetes</taxon>
        <taxon>Propionibacteriales</taxon>
        <taxon>Propionibacteriaceae</taxon>
        <taxon>Microlunatus</taxon>
    </lineage>
</organism>
<accession>A0A7Y9LAH2</accession>
<proteinExistence type="predicted"/>
<dbReference type="InterPro" id="IPR008772">
    <property type="entry name" value="Phosphonate_metab_PhnH"/>
</dbReference>
<dbReference type="SUPFAM" id="SSF159709">
    <property type="entry name" value="PhnH-like"/>
    <property type="match status" value="1"/>
</dbReference>
<dbReference type="Proteomes" id="UP000569914">
    <property type="component" value="Unassembled WGS sequence"/>
</dbReference>
<dbReference type="Pfam" id="PF05845">
    <property type="entry name" value="PhnH"/>
    <property type="match status" value="1"/>
</dbReference>
<evidence type="ECO:0000313" key="2">
    <source>
        <dbReference type="Proteomes" id="UP000569914"/>
    </source>
</evidence>
<dbReference type="AlphaFoldDB" id="A0A7Y9LAH2"/>
<evidence type="ECO:0000313" key="1">
    <source>
        <dbReference type="EMBL" id="NYE69793.1"/>
    </source>
</evidence>
<dbReference type="InterPro" id="IPR038058">
    <property type="entry name" value="PhnH-like_sp"/>
</dbReference>
<dbReference type="EC" id="2.7.8.37" evidence="1"/>
<keyword evidence="1" id="KW-0808">Transferase</keyword>
<reference evidence="1 2" key="1">
    <citation type="submission" date="2020-07" db="EMBL/GenBank/DDBJ databases">
        <title>Sequencing the genomes of 1000 actinobacteria strains.</title>
        <authorList>
            <person name="Klenk H.-P."/>
        </authorList>
    </citation>
    <scope>NUCLEOTIDE SEQUENCE [LARGE SCALE GENOMIC DNA]</scope>
    <source>
        <strain evidence="1 2">DSM 22083</strain>
    </source>
</reference>
<dbReference type="Gene3D" id="3.40.50.11310">
    <property type="entry name" value="Bacterial phosphonate metabolism protein PhnH"/>
    <property type="match status" value="1"/>
</dbReference>
<dbReference type="NCBIfam" id="TIGR03292">
    <property type="entry name" value="PhnH_redo"/>
    <property type="match status" value="1"/>
</dbReference>
<name>A0A7Y9LAH2_9ACTN</name>